<sequence>MSNPTTSAAPAGGGESIAPPSYFDEFECQRPEAREQRLMQRLPQLIAQLQDQGLAQAEMLGRVEAQRINSRAALAGLPVTRKHDLMQRQHAAHASGGDPFGGFSAIGWQGLLRPHGARRVFQSPGPLYEPEGRAANYWRMARALHAAGFRSGDLVHNSFSYHLTPAGAMMDGSAQALGCTVFPGGVGNTEQQLQAMLHLRPQAYTGTPSFLKILLERAIEHGHTLSLSKALLSGEALPWELHEWLRRQGVAAYQCYATADLGLIAYETRARQGLVLDEDLILEIVRPGGTEPLPEGEVGEVVITNLNPDYPLVRFGTGDLSAVLPGTSLCGRTNTRLKGWLGRADQSAKVRGMFVHAGQVADIARRLPELGRLRLVVRGQMSVDELVLRAELLQQPAPEGLAARAAEVVREVTRLRAEVELLPPGSLPNDGRLVDDTRPLP</sequence>
<feature type="region of interest" description="Disordered" evidence="1">
    <location>
        <begin position="1"/>
        <end position="22"/>
    </location>
</feature>
<dbReference type="EMBL" id="JBIGHZ010000003">
    <property type="protein sequence ID" value="MFG6448535.1"/>
    <property type="molecule type" value="Genomic_DNA"/>
</dbReference>
<feature type="domain" description="AMP-dependent synthetase/ligase" evidence="2">
    <location>
        <begin position="180"/>
        <end position="304"/>
    </location>
</feature>
<dbReference type="PANTHER" id="PTHR43845">
    <property type="entry name" value="BLR5969 PROTEIN"/>
    <property type="match status" value="1"/>
</dbReference>
<keyword evidence="4" id="KW-1185">Reference proteome</keyword>
<dbReference type="SUPFAM" id="SSF56801">
    <property type="entry name" value="Acetyl-CoA synthetase-like"/>
    <property type="match status" value="1"/>
</dbReference>
<evidence type="ECO:0000256" key="1">
    <source>
        <dbReference type="SAM" id="MobiDB-lite"/>
    </source>
</evidence>
<dbReference type="Pfam" id="PF00501">
    <property type="entry name" value="AMP-binding"/>
    <property type="match status" value="1"/>
</dbReference>
<dbReference type="PANTHER" id="PTHR43845:SF1">
    <property type="entry name" value="BLR5969 PROTEIN"/>
    <property type="match status" value="1"/>
</dbReference>
<protein>
    <submittedName>
        <fullName evidence="3">Phenylacetate--CoA ligase family protein</fullName>
    </submittedName>
</protein>
<proteinExistence type="predicted"/>
<dbReference type="InterPro" id="IPR000873">
    <property type="entry name" value="AMP-dep_synth/lig_dom"/>
</dbReference>
<dbReference type="Proteomes" id="UP001606099">
    <property type="component" value="Unassembled WGS sequence"/>
</dbReference>
<name>A0ABW7FW33_9BURK</name>
<dbReference type="RefSeq" id="WP_394460852.1">
    <property type="nucleotide sequence ID" value="NZ_JBIGHZ010000003.1"/>
</dbReference>
<comment type="caution">
    <text evidence="3">The sequence shown here is derived from an EMBL/GenBank/DDBJ whole genome shotgun (WGS) entry which is preliminary data.</text>
</comment>
<evidence type="ECO:0000313" key="3">
    <source>
        <dbReference type="EMBL" id="MFG6448535.1"/>
    </source>
</evidence>
<evidence type="ECO:0000313" key="4">
    <source>
        <dbReference type="Proteomes" id="UP001606099"/>
    </source>
</evidence>
<accession>A0ABW7FW33</accession>
<keyword evidence="3" id="KW-0436">Ligase</keyword>
<dbReference type="InterPro" id="IPR045851">
    <property type="entry name" value="AMP-bd_C_sf"/>
</dbReference>
<organism evidence="3 4">
    <name type="scientific">Roseateles rivi</name>
    <dbReference type="NCBI Taxonomy" id="3299028"/>
    <lineage>
        <taxon>Bacteria</taxon>
        <taxon>Pseudomonadati</taxon>
        <taxon>Pseudomonadota</taxon>
        <taxon>Betaproteobacteria</taxon>
        <taxon>Burkholderiales</taxon>
        <taxon>Sphaerotilaceae</taxon>
        <taxon>Roseateles</taxon>
    </lineage>
</organism>
<dbReference type="GO" id="GO:0016874">
    <property type="term" value="F:ligase activity"/>
    <property type="evidence" value="ECO:0007669"/>
    <property type="project" value="UniProtKB-KW"/>
</dbReference>
<evidence type="ECO:0000259" key="2">
    <source>
        <dbReference type="Pfam" id="PF00501"/>
    </source>
</evidence>
<dbReference type="Gene3D" id="3.30.300.30">
    <property type="match status" value="1"/>
</dbReference>
<dbReference type="Gene3D" id="3.40.50.12780">
    <property type="entry name" value="N-terminal domain of ligase-like"/>
    <property type="match status" value="1"/>
</dbReference>
<reference evidence="3 4" key="1">
    <citation type="submission" date="2024-08" db="EMBL/GenBank/DDBJ databases">
        <authorList>
            <person name="Lu H."/>
        </authorList>
    </citation>
    <scope>NUCLEOTIDE SEQUENCE [LARGE SCALE GENOMIC DNA]</scope>
    <source>
        <strain evidence="3 4">BYS180W</strain>
    </source>
</reference>
<gene>
    <name evidence="3" type="ORF">ACG0Z6_09825</name>
</gene>
<dbReference type="InterPro" id="IPR042099">
    <property type="entry name" value="ANL_N_sf"/>
</dbReference>